<evidence type="ECO:0000313" key="8">
    <source>
        <dbReference type="Proteomes" id="UP000011081"/>
    </source>
</evidence>
<dbReference type="OrthoDB" id="440385at2759"/>
<sequence>MNVHPATDLKAAFTGYEPGDPPLLQELGIQFTTIHQECSLIFHTPTKSAHIDRVDLTGPLILIFIFSFILLLTGKVLFGCVYFMCVLCTLVMHFVLNAMGESEIEYVVVCSVMGYAMLPVVFFAAVHVLMCYLDVSVNVSLVCGGVGAFYSAFVASEVFVAYLKLRNVRVLVCYPTFLVYMAFVVLALY</sequence>
<feature type="transmembrane region" description="Helical" evidence="6">
    <location>
        <begin position="141"/>
        <end position="162"/>
    </location>
</feature>
<dbReference type="STRING" id="948595.L2GU71"/>
<dbReference type="InParanoid" id="L2GU71"/>
<evidence type="ECO:0008006" key="9">
    <source>
        <dbReference type="Google" id="ProtNLM"/>
    </source>
</evidence>
<dbReference type="GO" id="GO:0005802">
    <property type="term" value="C:trans-Golgi network"/>
    <property type="evidence" value="ECO:0007669"/>
    <property type="project" value="TreeGrafter"/>
</dbReference>
<feature type="transmembrane region" description="Helical" evidence="6">
    <location>
        <begin position="168"/>
        <end position="188"/>
    </location>
</feature>
<reference evidence="8" key="1">
    <citation type="submission" date="2011-03" db="EMBL/GenBank/DDBJ databases">
        <title>The genome sequence of Vavraia culicis strain floridensis.</title>
        <authorList>
            <consortium name="The Broad Institute Genome Sequencing Platform"/>
            <person name="Cuomo C."/>
            <person name="Becnel J."/>
            <person name="Sanscrainte N."/>
            <person name="Young S.K."/>
            <person name="Zeng Q."/>
            <person name="Gargeya S."/>
            <person name="Fitzgerald M."/>
            <person name="Haas B."/>
            <person name="Abouelleil A."/>
            <person name="Alvarado L."/>
            <person name="Arachchi H.M."/>
            <person name="Berlin A."/>
            <person name="Chapman S.B."/>
            <person name="Gearin G."/>
            <person name="Goldberg J."/>
            <person name="Griggs A."/>
            <person name="Gujja S."/>
            <person name="Hansen M."/>
            <person name="Heiman D."/>
            <person name="Howarth C."/>
            <person name="Larimer J."/>
            <person name="Lui A."/>
            <person name="MacDonald P.J.P."/>
            <person name="McCowen C."/>
            <person name="Montmayeur A."/>
            <person name="Murphy C."/>
            <person name="Neiman D."/>
            <person name="Pearson M."/>
            <person name="Priest M."/>
            <person name="Roberts A."/>
            <person name="Saif S."/>
            <person name="Shea T."/>
            <person name="Sisk P."/>
            <person name="Stolte C."/>
            <person name="Sykes S."/>
            <person name="Wortman J."/>
            <person name="Nusbaum C."/>
            <person name="Birren B."/>
        </authorList>
    </citation>
    <scope>NUCLEOTIDE SEQUENCE [LARGE SCALE GENOMIC DNA]</scope>
    <source>
        <strain evidence="8">floridensis</strain>
    </source>
</reference>
<dbReference type="AlphaFoldDB" id="L2GU71"/>
<dbReference type="OMA" id="HIRAKSM"/>
<dbReference type="PANTHER" id="PTHR21236">
    <property type="entry name" value="GOLGI MEMBRANE PROTEIN YIP1"/>
    <property type="match status" value="1"/>
</dbReference>
<feature type="transmembrane region" description="Helical" evidence="6">
    <location>
        <begin position="106"/>
        <end position="129"/>
    </location>
</feature>
<evidence type="ECO:0000256" key="1">
    <source>
        <dbReference type="ARBA" id="ARBA00004141"/>
    </source>
</evidence>
<comment type="subcellular location">
    <subcellularLocation>
        <location evidence="1">Membrane</location>
        <topology evidence="1">Multi-pass membrane protein</topology>
    </subcellularLocation>
</comment>
<dbReference type="GO" id="GO:0016020">
    <property type="term" value="C:membrane"/>
    <property type="evidence" value="ECO:0007669"/>
    <property type="project" value="UniProtKB-SubCell"/>
</dbReference>
<evidence type="ECO:0000256" key="5">
    <source>
        <dbReference type="ARBA" id="ARBA00023136"/>
    </source>
</evidence>
<accession>L2GU71</accession>
<protein>
    <recommendedName>
        <fullName evidence="9">Protein YIP</fullName>
    </recommendedName>
</protein>
<keyword evidence="5 6" id="KW-0472">Membrane</keyword>
<proteinExistence type="inferred from homology"/>
<dbReference type="HOGENOM" id="CLU_074741_4_2_1"/>
<dbReference type="RefSeq" id="XP_008074302.1">
    <property type="nucleotide sequence ID" value="XM_008076111.1"/>
</dbReference>
<evidence type="ECO:0000256" key="4">
    <source>
        <dbReference type="ARBA" id="ARBA00022989"/>
    </source>
</evidence>
<dbReference type="GO" id="GO:0048280">
    <property type="term" value="P:vesicle fusion with Golgi apparatus"/>
    <property type="evidence" value="ECO:0007669"/>
    <property type="project" value="TreeGrafter"/>
</dbReference>
<dbReference type="Proteomes" id="UP000011081">
    <property type="component" value="Unassembled WGS sequence"/>
</dbReference>
<dbReference type="InterPro" id="IPR045231">
    <property type="entry name" value="Yip1/4-like"/>
</dbReference>
<comment type="similarity">
    <text evidence="2">Belongs to the YIP1 family.</text>
</comment>
<dbReference type="VEuPathDB" id="MicrosporidiaDB:VCUG_01284"/>
<evidence type="ECO:0000256" key="3">
    <source>
        <dbReference type="ARBA" id="ARBA00022692"/>
    </source>
</evidence>
<dbReference type="EMBL" id="GL877422">
    <property type="protein sequence ID" value="ELA47184.1"/>
    <property type="molecule type" value="Genomic_DNA"/>
</dbReference>
<dbReference type="GeneID" id="19879163"/>
<keyword evidence="4 6" id="KW-1133">Transmembrane helix</keyword>
<organism evidence="7 8">
    <name type="scientific">Vavraia culicis (isolate floridensis)</name>
    <name type="common">Microsporidian parasite</name>
    <dbReference type="NCBI Taxonomy" id="948595"/>
    <lineage>
        <taxon>Eukaryota</taxon>
        <taxon>Fungi</taxon>
        <taxon>Fungi incertae sedis</taxon>
        <taxon>Microsporidia</taxon>
        <taxon>Pleistophoridae</taxon>
        <taxon>Vavraia</taxon>
    </lineage>
</organism>
<dbReference type="GO" id="GO:0006888">
    <property type="term" value="P:endoplasmic reticulum to Golgi vesicle-mediated transport"/>
    <property type="evidence" value="ECO:0007669"/>
    <property type="project" value="InterPro"/>
</dbReference>
<evidence type="ECO:0000256" key="2">
    <source>
        <dbReference type="ARBA" id="ARBA00010596"/>
    </source>
</evidence>
<evidence type="ECO:0000256" key="6">
    <source>
        <dbReference type="SAM" id="Phobius"/>
    </source>
</evidence>
<dbReference type="FunCoup" id="L2GU71">
    <property type="interactions" value="212"/>
</dbReference>
<keyword evidence="8" id="KW-1185">Reference proteome</keyword>
<name>L2GU71_VAVCU</name>
<feature type="transmembrane region" description="Helical" evidence="6">
    <location>
        <begin position="56"/>
        <end position="73"/>
    </location>
</feature>
<gene>
    <name evidence="7" type="ORF">VCUG_01284</name>
</gene>
<keyword evidence="3 6" id="KW-0812">Transmembrane</keyword>
<dbReference type="PANTHER" id="PTHR21236:SF2">
    <property type="entry name" value="PROTEIN YIPF"/>
    <property type="match status" value="1"/>
</dbReference>
<evidence type="ECO:0000313" key="7">
    <source>
        <dbReference type="EMBL" id="ELA47184.1"/>
    </source>
</evidence>